<feature type="region of interest" description="Disordered" evidence="5">
    <location>
        <begin position="1"/>
        <end position="55"/>
    </location>
</feature>
<dbReference type="AlphaFoldDB" id="A0A3A4AUY0"/>
<evidence type="ECO:0000256" key="6">
    <source>
        <dbReference type="SAM" id="Phobius"/>
    </source>
</evidence>
<reference evidence="8 9" key="1">
    <citation type="submission" date="2018-09" db="EMBL/GenBank/DDBJ databases">
        <title>YIM 75507 draft genome.</title>
        <authorList>
            <person name="Tang S."/>
            <person name="Feng Y."/>
        </authorList>
    </citation>
    <scope>NUCLEOTIDE SEQUENCE [LARGE SCALE GENOMIC DNA]</scope>
    <source>
        <strain evidence="8 9">YIM 75507</strain>
    </source>
</reference>
<keyword evidence="2 6" id="KW-0812">Transmembrane</keyword>
<proteinExistence type="predicted"/>
<feature type="transmembrane region" description="Helical" evidence="6">
    <location>
        <begin position="159"/>
        <end position="184"/>
    </location>
</feature>
<evidence type="ECO:0000259" key="7">
    <source>
        <dbReference type="Pfam" id="PF01061"/>
    </source>
</evidence>
<dbReference type="OrthoDB" id="9786643at2"/>
<evidence type="ECO:0000256" key="3">
    <source>
        <dbReference type="ARBA" id="ARBA00022989"/>
    </source>
</evidence>
<evidence type="ECO:0000256" key="5">
    <source>
        <dbReference type="SAM" id="MobiDB-lite"/>
    </source>
</evidence>
<dbReference type="Proteomes" id="UP000265768">
    <property type="component" value="Unassembled WGS sequence"/>
</dbReference>
<evidence type="ECO:0000256" key="4">
    <source>
        <dbReference type="ARBA" id="ARBA00023136"/>
    </source>
</evidence>
<comment type="subcellular location">
    <subcellularLocation>
        <location evidence="1">Membrane</location>
        <topology evidence="1">Multi-pass membrane protein</topology>
    </subcellularLocation>
</comment>
<feature type="transmembrane region" description="Helical" evidence="6">
    <location>
        <begin position="295"/>
        <end position="313"/>
    </location>
</feature>
<feature type="transmembrane region" description="Helical" evidence="6">
    <location>
        <begin position="196"/>
        <end position="218"/>
    </location>
</feature>
<dbReference type="Pfam" id="PF01061">
    <property type="entry name" value="ABC2_membrane"/>
    <property type="match status" value="1"/>
</dbReference>
<evidence type="ECO:0000256" key="2">
    <source>
        <dbReference type="ARBA" id="ARBA00022692"/>
    </source>
</evidence>
<dbReference type="PANTHER" id="PTHR43229:SF2">
    <property type="entry name" value="NODULATION PROTEIN J"/>
    <property type="match status" value="1"/>
</dbReference>
<comment type="caution">
    <text evidence="8">The sequence shown here is derived from an EMBL/GenBank/DDBJ whole genome shotgun (WGS) entry which is preliminary data.</text>
</comment>
<dbReference type="GO" id="GO:0140359">
    <property type="term" value="F:ABC-type transporter activity"/>
    <property type="evidence" value="ECO:0007669"/>
    <property type="project" value="InterPro"/>
</dbReference>
<keyword evidence="9" id="KW-1185">Reference proteome</keyword>
<keyword evidence="3 6" id="KW-1133">Transmembrane helix</keyword>
<feature type="transmembrane region" description="Helical" evidence="6">
    <location>
        <begin position="230"/>
        <end position="250"/>
    </location>
</feature>
<gene>
    <name evidence="8" type="ORF">D5H75_11480</name>
</gene>
<evidence type="ECO:0000313" key="9">
    <source>
        <dbReference type="Proteomes" id="UP000265768"/>
    </source>
</evidence>
<feature type="transmembrane region" description="Helical" evidence="6">
    <location>
        <begin position="112"/>
        <end position="138"/>
    </location>
</feature>
<name>A0A3A4AUY0_9ACTN</name>
<keyword evidence="4 6" id="KW-0472">Membrane</keyword>
<dbReference type="GO" id="GO:0016020">
    <property type="term" value="C:membrane"/>
    <property type="evidence" value="ECO:0007669"/>
    <property type="project" value="UniProtKB-SubCell"/>
</dbReference>
<dbReference type="InterPro" id="IPR051784">
    <property type="entry name" value="Nod_factor_ABC_transporter"/>
</dbReference>
<protein>
    <submittedName>
        <fullName evidence="8">ABC transporter permease</fullName>
    </submittedName>
</protein>
<feature type="domain" description="ABC-2 type transporter transmembrane" evidence="7">
    <location>
        <begin position="73"/>
        <end position="275"/>
    </location>
</feature>
<evidence type="ECO:0000313" key="8">
    <source>
        <dbReference type="EMBL" id="RJL33405.1"/>
    </source>
</evidence>
<evidence type="ECO:0000256" key="1">
    <source>
        <dbReference type="ARBA" id="ARBA00004141"/>
    </source>
</evidence>
<dbReference type="EMBL" id="QZEY01000003">
    <property type="protein sequence ID" value="RJL33405.1"/>
    <property type="molecule type" value="Genomic_DNA"/>
</dbReference>
<dbReference type="InterPro" id="IPR013525">
    <property type="entry name" value="ABC2_TM"/>
</dbReference>
<sequence length="338" mass="35743">MDRGRRRAGQPVARPVAGGLGAAPAVRRARAGAADHPAHLGGELPEPSEREGGGVNARTIRAGLRRGGVEYRQFLRSPKDVGVGLIGTVGIFLALAISQRGSDWPGTDTPKASIMAAGFVAFSVFSVAIMGLPMTIAADREEGALLRVRSLPGGTRAYTIGRVASALGQILTYVALMLAAALLFTETRLPETAGDWFTLVWVLVLGTLAVLPLGIALGSLMPGPRTAANLLSVPMMVLMIISGVMIPISVMPEPVQWVAQAFPLYWQGLGLRSALLPDTMLAAEIGQDWRTLETAAVLGAWAIAGMVLAPWLLRRVTRKESGSRLEARQRARAAQASY</sequence>
<organism evidence="8 9">
    <name type="scientific">Bailinhaonella thermotolerans</name>
    <dbReference type="NCBI Taxonomy" id="1070861"/>
    <lineage>
        <taxon>Bacteria</taxon>
        <taxon>Bacillati</taxon>
        <taxon>Actinomycetota</taxon>
        <taxon>Actinomycetes</taxon>
        <taxon>Streptosporangiales</taxon>
        <taxon>Streptosporangiaceae</taxon>
        <taxon>Bailinhaonella</taxon>
    </lineage>
</organism>
<feature type="transmembrane region" description="Helical" evidence="6">
    <location>
        <begin position="81"/>
        <end position="100"/>
    </location>
</feature>
<feature type="compositionally biased region" description="Low complexity" evidence="5">
    <location>
        <begin position="11"/>
        <end position="34"/>
    </location>
</feature>
<accession>A0A3A4AUY0</accession>
<dbReference type="PANTHER" id="PTHR43229">
    <property type="entry name" value="NODULATION PROTEIN J"/>
    <property type="match status" value="1"/>
</dbReference>